<organism evidence="2 3">
    <name type="scientific">Sphagnum jensenii</name>
    <dbReference type="NCBI Taxonomy" id="128206"/>
    <lineage>
        <taxon>Eukaryota</taxon>
        <taxon>Viridiplantae</taxon>
        <taxon>Streptophyta</taxon>
        <taxon>Embryophyta</taxon>
        <taxon>Bryophyta</taxon>
        <taxon>Sphagnophytina</taxon>
        <taxon>Sphagnopsida</taxon>
        <taxon>Sphagnales</taxon>
        <taxon>Sphagnaceae</taxon>
        <taxon>Sphagnum</taxon>
    </lineage>
</organism>
<reference evidence="2" key="1">
    <citation type="submission" date="2024-02" db="EMBL/GenBank/DDBJ databases">
        <authorList>
            <consortium name="ELIXIR-Norway"/>
            <consortium name="Elixir Norway"/>
        </authorList>
    </citation>
    <scope>NUCLEOTIDE SEQUENCE</scope>
</reference>
<evidence type="ECO:0000313" key="2">
    <source>
        <dbReference type="EMBL" id="CAK9275621.1"/>
    </source>
</evidence>
<accession>A0ABP0XCG6</accession>
<protein>
    <submittedName>
        <fullName evidence="2">Uncharacterized protein</fullName>
    </submittedName>
</protein>
<sequence length="199" mass="21714">MKRRREGSCEYSRRNNEARRCGKMTEFPVTFVSSSASEASSRSDDILCPPPGWKPENSSEFEASSGPDAEEPQQPSELTSPLRSSQGPASPWHAVSCAEEGSACFYNVDSASNGRSIASAVFNSQAREQCILLQDESREGEGHPLPPDALKQGLAKAVKEKMAELQLMILAGKPRPGGISDAMWEHVNQRVAEENEECK</sequence>
<evidence type="ECO:0000313" key="3">
    <source>
        <dbReference type="Proteomes" id="UP001497444"/>
    </source>
</evidence>
<gene>
    <name evidence="2" type="ORF">CSSPJE1EN1_LOCUS21099</name>
</gene>
<proteinExistence type="predicted"/>
<dbReference type="Proteomes" id="UP001497444">
    <property type="component" value="Chromosome 7"/>
</dbReference>
<evidence type="ECO:0000256" key="1">
    <source>
        <dbReference type="SAM" id="MobiDB-lite"/>
    </source>
</evidence>
<feature type="compositionally biased region" description="Polar residues" evidence="1">
    <location>
        <begin position="73"/>
        <end position="88"/>
    </location>
</feature>
<feature type="region of interest" description="Disordered" evidence="1">
    <location>
        <begin position="32"/>
        <end position="93"/>
    </location>
</feature>
<dbReference type="EMBL" id="OZ020102">
    <property type="protein sequence ID" value="CAK9275621.1"/>
    <property type="molecule type" value="Genomic_DNA"/>
</dbReference>
<name>A0ABP0XCG6_9BRYO</name>
<keyword evidence="3" id="KW-1185">Reference proteome</keyword>